<name>A0A9W9GXN1_9EURO</name>
<evidence type="ECO:0000313" key="7">
    <source>
        <dbReference type="Proteomes" id="UP001147746"/>
    </source>
</evidence>
<dbReference type="GO" id="GO:0005886">
    <property type="term" value="C:plasma membrane"/>
    <property type="evidence" value="ECO:0007669"/>
    <property type="project" value="TreeGrafter"/>
</dbReference>
<dbReference type="PANTHER" id="PTHR23501:SF198">
    <property type="entry name" value="AZOLE RESISTANCE PROTEIN 1-RELATED"/>
    <property type="match status" value="1"/>
</dbReference>
<reference evidence="6" key="2">
    <citation type="journal article" date="2023" name="IMA Fungus">
        <title>Comparative genomic study of the Penicillium genus elucidates a diverse pangenome and 15 lateral gene transfer events.</title>
        <authorList>
            <person name="Petersen C."/>
            <person name="Sorensen T."/>
            <person name="Nielsen M.R."/>
            <person name="Sondergaard T.E."/>
            <person name="Sorensen J.L."/>
            <person name="Fitzpatrick D.A."/>
            <person name="Frisvad J.C."/>
            <person name="Nielsen K.L."/>
        </authorList>
    </citation>
    <scope>NUCLEOTIDE SEQUENCE</scope>
    <source>
        <strain evidence="6">IBT 21472</strain>
    </source>
</reference>
<dbReference type="GO" id="GO:0022857">
    <property type="term" value="F:transmembrane transporter activity"/>
    <property type="evidence" value="ECO:0007669"/>
    <property type="project" value="TreeGrafter"/>
</dbReference>
<accession>A0A9W9GXN1</accession>
<dbReference type="EMBL" id="JAPZBO010000008">
    <property type="protein sequence ID" value="KAJ5307417.1"/>
    <property type="molecule type" value="Genomic_DNA"/>
</dbReference>
<evidence type="ECO:0000313" key="6">
    <source>
        <dbReference type="EMBL" id="KAJ5307417.1"/>
    </source>
</evidence>
<dbReference type="AlphaFoldDB" id="A0A9W9GXN1"/>
<feature type="transmembrane region" description="Helical" evidence="5">
    <location>
        <begin position="28"/>
        <end position="49"/>
    </location>
</feature>
<keyword evidence="4 5" id="KW-0472">Membrane</keyword>
<evidence type="ECO:0000256" key="2">
    <source>
        <dbReference type="ARBA" id="ARBA00022692"/>
    </source>
</evidence>
<evidence type="ECO:0000256" key="4">
    <source>
        <dbReference type="ARBA" id="ARBA00023136"/>
    </source>
</evidence>
<gene>
    <name evidence="6" type="ORF">N7476_008073</name>
</gene>
<comment type="caution">
    <text evidence="6">The sequence shown here is derived from an EMBL/GenBank/DDBJ whole genome shotgun (WGS) entry which is preliminary data.</text>
</comment>
<comment type="subcellular location">
    <subcellularLocation>
        <location evidence="1">Membrane</location>
        <topology evidence="1">Multi-pass membrane protein</topology>
    </subcellularLocation>
</comment>
<feature type="transmembrane region" description="Helical" evidence="5">
    <location>
        <begin position="129"/>
        <end position="150"/>
    </location>
</feature>
<keyword evidence="2 5" id="KW-0812">Transmembrane</keyword>
<protein>
    <submittedName>
        <fullName evidence="6">Efflux pump roqT</fullName>
    </submittedName>
</protein>
<reference evidence="6" key="1">
    <citation type="submission" date="2022-12" db="EMBL/GenBank/DDBJ databases">
        <authorList>
            <person name="Petersen C."/>
        </authorList>
    </citation>
    <scope>NUCLEOTIDE SEQUENCE</scope>
    <source>
        <strain evidence="6">IBT 21472</strain>
    </source>
</reference>
<keyword evidence="3 5" id="KW-1133">Transmembrane helix</keyword>
<evidence type="ECO:0000256" key="5">
    <source>
        <dbReference type="SAM" id="Phobius"/>
    </source>
</evidence>
<sequence>MVVVLLVLRLPKNNQDRKLSFSHIAQELDLIGASLLIPAIICLILALQWGGNAYAWGSSQIIVLFVGFGLLILLFAASQIYISRQDENNAAKHQRLICNEFWTSGSAVHAATVVSSITIGAMVTAAGYYTPFLIGSTAIAAIGTSLITLYDVDISTLEA</sequence>
<organism evidence="6 7">
    <name type="scientific">Penicillium atrosanguineum</name>
    <dbReference type="NCBI Taxonomy" id="1132637"/>
    <lineage>
        <taxon>Eukaryota</taxon>
        <taxon>Fungi</taxon>
        <taxon>Dikarya</taxon>
        <taxon>Ascomycota</taxon>
        <taxon>Pezizomycotina</taxon>
        <taxon>Eurotiomycetes</taxon>
        <taxon>Eurotiomycetidae</taxon>
        <taxon>Eurotiales</taxon>
        <taxon>Aspergillaceae</taxon>
        <taxon>Penicillium</taxon>
    </lineage>
</organism>
<dbReference type="PANTHER" id="PTHR23501">
    <property type="entry name" value="MAJOR FACILITATOR SUPERFAMILY"/>
    <property type="match status" value="1"/>
</dbReference>
<evidence type="ECO:0000256" key="3">
    <source>
        <dbReference type="ARBA" id="ARBA00022989"/>
    </source>
</evidence>
<evidence type="ECO:0000256" key="1">
    <source>
        <dbReference type="ARBA" id="ARBA00004141"/>
    </source>
</evidence>
<dbReference type="Proteomes" id="UP001147746">
    <property type="component" value="Unassembled WGS sequence"/>
</dbReference>
<feature type="transmembrane region" description="Helical" evidence="5">
    <location>
        <begin position="61"/>
        <end position="81"/>
    </location>
</feature>
<proteinExistence type="predicted"/>
<keyword evidence="7" id="KW-1185">Reference proteome</keyword>
<feature type="transmembrane region" description="Helical" evidence="5">
    <location>
        <begin position="101"/>
        <end position="123"/>
    </location>
</feature>